<evidence type="ECO:0000313" key="1">
    <source>
        <dbReference type="EMBL" id="KAI9510626.1"/>
    </source>
</evidence>
<reference evidence="1" key="1">
    <citation type="submission" date="2021-03" db="EMBL/GenBank/DDBJ databases">
        <title>Evolutionary priming and transition to the ectomycorrhizal habit in an iconic lineage of mushroom-forming fungi: is preadaptation a requirement?</title>
        <authorList>
            <consortium name="DOE Joint Genome Institute"/>
            <person name="Looney B.P."/>
            <person name="Miyauchi S."/>
            <person name="Morin E."/>
            <person name="Drula E."/>
            <person name="Courty P.E."/>
            <person name="Chicoki N."/>
            <person name="Fauchery L."/>
            <person name="Kohler A."/>
            <person name="Kuo A."/>
            <person name="LaButti K."/>
            <person name="Pangilinan J."/>
            <person name="Lipzen A."/>
            <person name="Riley R."/>
            <person name="Andreopoulos W."/>
            <person name="He G."/>
            <person name="Johnson J."/>
            <person name="Barry K.W."/>
            <person name="Grigoriev I.V."/>
            <person name="Nagy L."/>
            <person name="Hibbett D."/>
            <person name="Henrissat B."/>
            <person name="Matheny P.B."/>
            <person name="Labbe J."/>
            <person name="Martin A.F."/>
        </authorList>
    </citation>
    <scope>NUCLEOTIDE SEQUENCE</scope>
    <source>
        <strain evidence="1">BPL698</strain>
    </source>
</reference>
<evidence type="ECO:0000313" key="2">
    <source>
        <dbReference type="Proteomes" id="UP001207468"/>
    </source>
</evidence>
<dbReference type="EMBL" id="JAGFNK010000038">
    <property type="protein sequence ID" value="KAI9510626.1"/>
    <property type="molecule type" value="Genomic_DNA"/>
</dbReference>
<organism evidence="1 2">
    <name type="scientific">Russula earlei</name>
    <dbReference type="NCBI Taxonomy" id="71964"/>
    <lineage>
        <taxon>Eukaryota</taxon>
        <taxon>Fungi</taxon>
        <taxon>Dikarya</taxon>
        <taxon>Basidiomycota</taxon>
        <taxon>Agaricomycotina</taxon>
        <taxon>Agaricomycetes</taxon>
        <taxon>Russulales</taxon>
        <taxon>Russulaceae</taxon>
        <taxon>Russula</taxon>
    </lineage>
</organism>
<gene>
    <name evidence="1" type="ORF">F5148DRAFT_548139</name>
</gene>
<dbReference type="Proteomes" id="UP001207468">
    <property type="component" value="Unassembled WGS sequence"/>
</dbReference>
<proteinExistence type="predicted"/>
<protein>
    <submittedName>
        <fullName evidence="1">Mitochondrial F1-F0 ATP synthase subunit F of fungi-domain-containing protein</fullName>
    </submittedName>
</protein>
<accession>A0ACC0UG64</accession>
<comment type="caution">
    <text evidence="1">The sequence shown here is derived from an EMBL/GenBank/DDBJ whole genome shotgun (WGS) entry which is preliminary data.</text>
</comment>
<sequence>MHASLVRRQLSGLVPPKIASPSILSAGKGADLSPLVAFYSKLPKGPAPEPAVRGLKARYFNGRNASASPIVITVLALFGLGYTIDYQSAWPFTVHIIHAYQSISHAIVFYVCLLFYVAFLSALEYVYLSRRIPSYSSIIYDICRTSQEPCSLRPRQHSWY</sequence>
<keyword evidence="2" id="KW-1185">Reference proteome</keyword>
<name>A0ACC0UG64_9AGAM</name>